<reference evidence="6 7" key="1">
    <citation type="submission" date="2013-03" db="EMBL/GenBank/DDBJ databases">
        <title>The Genome Sequence of Phialophora europaea CBS 101466.</title>
        <authorList>
            <consortium name="The Broad Institute Genomics Platform"/>
            <person name="Cuomo C."/>
            <person name="de Hoog S."/>
            <person name="Gorbushina A."/>
            <person name="Walker B."/>
            <person name="Young S.K."/>
            <person name="Zeng Q."/>
            <person name="Gargeya S."/>
            <person name="Fitzgerald M."/>
            <person name="Haas B."/>
            <person name="Abouelleil A."/>
            <person name="Allen A.W."/>
            <person name="Alvarado L."/>
            <person name="Arachchi H.M."/>
            <person name="Berlin A.M."/>
            <person name="Chapman S.B."/>
            <person name="Gainer-Dewar J."/>
            <person name="Goldberg J."/>
            <person name="Griggs A."/>
            <person name="Gujja S."/>
            <person name="Hansen M."/>
            <person name="Howarth C."/>
            <person name="Imamovic A."/>
            <person name="Ireland A."/>
            <person name="Larimer J."/>
            <person name="McCowan C."/>
            <person name="Murphy C."/>
            <person name="Pearson M."/>
            <person name="Poon T.W."/>
            <person name="Priest M."/>
            <person name="Roberts A."/>
            <person name="Saif S."/>
            <person name="Shea T."/>
            <person name="Sisk P."/>
            <person name="Sykes S."/>
            <person name="Wortman J."/>
            <person name="Nusbaum C."/>
            <person name="Birren B."/>
        </authorList>
    </citation>
    <scope>NUCLEOTIDE SEQUENCE [LARGE SCALE GENOMIC DNA]</scope>
    <source>
        <strain evidence="6 7">CBS 101466</strain>
    </source>
</reference>
<keyword evidence="3" id="KW-0206">Cytoskeleton</keyword>
<feature type="region of interest" description="Disordered" evidence="4">
    <location>
        <begin position="466"/>
        <end position="601"/>
    </location>
</feature>
<sequence length="997" mass="107553">MAPPNPTALTNATRFRPNHFRTHSRSPSRSPVRKAKFTAQHLDPLLNNLSPDSTLKALRATDTIPASESAGDVLAKSIADATPEEREIGIRAAFAAQKLKEWRLEISKWLWPGRRDQGLGVGFLPSADAAVQEDGEQHIYIGYLPLRVLNQYGQRIEDIKDALESLEMEDLKDHVLTAHASSKPPSAIVKSASAARGSYGRMRDFTALITATVIQALPDLATVNMLIDTWDVRIAVLRELPMVLDLMELTNEGLRKASRSYRDPTQAPHLTLADYHQIREGLGDKVKDLGRRVDKILDMLDGHDDALPQSWIDFLENLELEFATWCAKAEQLAHDNDARQNNEARRATATPTPADFPQPNLEQTRNGGEKPPLSLNIPASGHRREKSEVSIADSVLSTDSAGEIVDVRKSQVLLSPKVSVIEGSGGGAVPRPPTVQRASTASIEVIPKEQLKKLDVRRSMSADLLTKLSSQSGDTTPTRSYKALTGESPTRETPVAELEDPHSTPKVHSNATAVLGQPSPSLMVEPLRVQERQAPSEQLQTPALPRRSSKRNSLSLSTTLSGQAASSNDLVSPVSPEQATPQSSLVSPISPRKVSDESDSLDSKIKDILQNLPTKIRLANRDGSLPNKSSLSATSSRAATPTPALIPEPSKHSRRSSTAEAGIRVYHLHQNSQTRDTKPIKLFVRAVGENGERVMVRVGGGWADLAEYLREYSAHHGRRSTSEGLMEVAQYPGKTGREKKASSQVLSPTPLPGGMTMPKRTRPRSMSGSSSGSRSRSPSPPPATDPNLTPPVPPIPASYTMHTPTMSVTSHPNGHTDVDFRDPDPTSEMSARGGEAVEPEAGPYKRTSSMHVPGVTTTTTVQSPAALNPVKYVPLGGAGPKNNNRRSTTYGAVPREQNDAWVEGMVGKARAVSGGSQTVHGPTTTTTTTVVSSVPASRRASEAVTAPTATPPKDGKAPTSPADRPGVVRRKSRLGLGDVSGIKRVFLRRKSSKSSNK</sequence>
<feature type="region of interest" description="Disordered" evidence="4">
    <location>
        <begin position="873"/>
        <end position="898"/>
    </location>
</feature>
<dbReference type="Gene3D" id="3.30.920.20">
    <property type="entry name" value="Gas2-like domain"/>
    <property type="match status" value="1"/>
</dbReference>
<proteinExistence type="predicted"/>
<dbReference type="PROSITE" id="PS51460">
    <property type="entry name" value="GAR"/>
    <property type="match status" value="1"/>
</dbReference>
<feature type="compositionally biased region" description="Basic and acidic residues" evidence="4">
    <location>
        <begin position="336"/>
        <end position="346"/>
    </location>
</feature>
<organism evidence="6 7">
    <name type="scientific">Cyphellophora europaea (strain CBS 101466)</name>
    <name type="common">Phialophora europaea</name>
    <dbReference type="NCBI Taxonomy" id="1220924"/>
    <lineage>
        <taxon>Eukaryota</taxon>
        <taxon>Fungi</taxon>
        <taxon>Dikarya</taxon>
        <taxon>Ascomycota</taxon>
        <taxon>Pezizomycotina</taxon>
        <taxon>Eurotiomycetes</taxon>
        <taxon>Chaetothyriomycetidae</taxon>
        <taxon>Chaetothyriales</taxon>
        <taxon>Cyphellophoraceae</taxon>
        <taxon>Cyphellophora</taxon>
    </lineage>
</organism>
<dbReference type="STRING" id="1220924.W2RW44"/>
<feature type="region of interest" description="Disordered" evidence="4">
    <location>
        <begin position="912"/>
        <end position="980"/>
    </location>
</feature>
<feature type="compositionally biased region" description="Polar residues" evidence="4">
    <location>
        <begin position="467"/>
        <end position="479"/>
    </location>
</feature>
<evidence type="ECO:0000256" key="1">
    <source>
        <dbReference type="ARBA" id="ARBA00004245"/>
    </source>
</evidence>
<dbReference type="OrthoDB" id="5409589at2759"/>
<dbReference type="AlphaFoldDB" id="W2RW44"/>
<protein>
    <recommendedName>
        <fullName evidence="5">GAR domain-containing protein</fullName>
    </recommendedName>
</protein>
<feature type="compositionally biased region" description="Low complexity" evidence="4">
    <location>
        <begin position="629"/>
        <end position="645"/>
    </location>
</feature>
<dbReference type="Proteomes" id="UP000030752">
    <property type="component" value="Unassembled WGS sequence"/>
</dbReference>
<evidence type="ECO:0000256" key="4">
    <source>
        <dbReference type="SAM" id="MobiDB-lite"/>
    </source>
</evidence>
<dbReference type="InParanoid" id="W2RW44"/>
<feature type="compositionally biased region" description="Pro residues" evidence="4">
    <location>
        <begin position="778"/>
        <end position="796"/>
    </location>
</feature>
<feature type="compositionally biased region" description="Basic and acidic residues" evidence="4">
    <location>
        <begin position="814"/>
        <end position="824"/>
    </location>
</feature>
<evidence type="ECO:0000313" key="7">
    <source>
        <dbReference type="Proteomes" id="UP000030752"/>
    </source>
</evidence>
<feature type="compositionally biased region" description="Polar residues" evidence="4">
    <location>
        <begin position="881"/>
        <end position="890"/>
    </location>
</feature>
<dbReference type="SUPFAM" id="SSF143575">
    <property type="entry name" value="GAS2 domain-like"/>
    <property type="match status" value="1"/>
</dbReference>
<dbReference type="EMBL" id="KB822720">
    <property type="protein sequence ID" value="ETN40672.1"/>
    <property type="molecule type" value="Genomic_DNA"/>
</dbReference>
<dbReference type="InterPro" id="IPR036534">
    <property type="entry name" value="GAR_dom_sf"/>
</dbReference>
<feature type="compositionally biased region" description="Low complexity" evidence="4">
    <location>
        <begin position="764"/>
        <end position="777"/>
    </location>
</feature>
<evidence type="ECO:0000259" key="5">
    <source>
        <dbReference type="PROSITE" id="PS51460"/>
    </source>
</evidence>
<feature type="domain" description="GAR" evidence="5">
    <location>
        <begin position="640"/>
        <end position="716"/>
    </location>
</feature>
<dbReference type="GO" id="GO:0005856">
    <property type="term" value="C:cytoskeleton"/>
    <property type="evidence" value="ECO:0007669"/>
    <property type="project" value="UniProtKB-SubCell"/>
</dbReference>
<dbReference type="eggNOG" id="ENOG502S51C">
    <property type="taxonomic scope" value="Eukaryota"/>
</dbReference>
<feature type="region of interest" description="Disordered" evidence="4">
    <location>
        <begin position="336"/>
        <end position="390"/>
    </location>
</feature>
<evidence type="ECO:0000256" key="2">
    <source>
        <dbReference type="ARBA" id="ARBA00022490"/>
    </source>
</evidence>
<dbReference type="VEuPathDB" id="FungiDB:HMPREF1541_04951"/>
<dbReference type="InterPro" id="IPR003108">
    <property type="entry name" value="GAR_dom"/>
</dbReference>
<feature type="compositionally biased region" description="Polar residues" evidence="4">
    <location>
        <begin position="575"/>
        <end position="587"/>
    </location>
</feature>
<name>W2RW44_CYPE1</name>
<evidence type="ECO:0000256" key="3">
    <source>
        <dbReference type="ARBA" id="ARBA00023212"/>
    </source>
</evidence>
<feature type="compositionally biased region" description="Low complexity" evidence="4">
    <location>
        <begin position="551"/>
        <end position="567"/>
    </location>
</feature>
<keyword evidence="7" id="KW-1185">Reference proteome</keyword>
<evidence type="ECO:0000313" key="6">
    <source>
        <dbReference type="EMBL" id="ETN40672.1"/>
    </source>
</evidence>
<dbReference type="GeneID" id="19972290"/>
<dbReference type="RefSeq" id="XP_008717515.1">
    <property type="nucleotide sequence ID" value="XM_008719293.1"/>
</dbReference>
<accession>W2RW44</accession>
<comment type="subcellular location">
    <subcellularLocation>
        <location evidence="1">Cytoplasm</location>
        <location evidence="1">Cytoskeleton</location>
    </subcellularLocation>
</comment>
<gene>
    <name evidence="6" type="ORF">HMPREF1541_04951</name>
</gene>
<dbReference type="HOGENOM" id="CLU_004583_0_0_1"/>
<feature type="compositionally biased region" description="Polar residues" evidence="4">
    <location>
        <begin position="800"/>
        <end position="813"/>
    </location>
</feature>
<feature type="compositionally biased region" description="Low complexity" evidence="4">
    <location>
        <begin position="923"/>
        <end position="934"/>
    </location>
</feature>
<dbReference type="GO" id="GO:0008017">
    <property type="term" value="F:microtubule binding"/>
    <property type="evidence" value="ECO:0007669"/>
    <property type="project" value="InterPro"/>
</dbReference>
<feature type="region of interest" description="Disordered" evidence="4">
    <location>
        <begin position="731"/>
        <end position="851"/>
    </location>
</feature>
<keyword evidence="2" id="KW-0963">Cytoplasm</keyword>
<dbReference type="Pfam" id="PF02187">
    <property type="entry name" value="GAS2"/>
    <property type="match status" value="1"/>
</dbReference>
<feature type="region of interest" description="Disordered" evidence="4">
    <location>
        <begin position="619"/>
        <end position="659"/>
    </location>
</feature>